<proteinExistence type="predicted"/>
<dbReference type="EMBL" id="RBKS01000001">
    <property type="protein sequence ID" value="RKR73585.1"/>
    <property type="molecule type" value="Genomic_DNA"/>
</dbReference>
<protein>
    <submittedName>
        <fullName evidence="1">Uncharacterized protein</fullName>
    </submittedName>
</protein>
<dbReference type="AlphaFoldDB" id="A0A495IEL7"/>
<organism evidence="1 2">
    <name type="scientific">Frondihabitans australicus</name>
    <dbReference type="NCBI Taxonomy" id="386892"/>
    <lineage>
        <taxon>Bacteria</taxon>
        <taxon>Bacillati</taxon>
        <taxon>Actinomycetota</taxon>
        <taxon>Actinomycetes</taxon>
        <taxon>Micrococcales</taxon>
        <taxon>Microbacteriaceae</taxon>
        <taxon>Frondihabitans</taxon>
    </lineage>
</organism>
<accession>A0A495IEL7</accession>
<evidence type="ECO:0000313" key="2">
    <source>
        <dbReference type="Proteomes" id="UP000280008"/>
    </source>
</evidence>
<reference evidence="1 2" key="1">
    <citation type="submission" date="2018-10" db="EMBL/GenBank/DDBJ databases">
        <title>Sequencing the genomes of 1000 actinobacteria strains.</title>
        <authorList>
            <person name="Klenk H.-P."/>
        </authorList>
    </citation>
    <scope>NUCLEOTIDE SEQUENCE [LARGE SCALE GENOMIC DNA]</scope>
    <source>
        <strain evidence="1 2">DSM 17894</strain>
    </source>
</reference>
<gene>
    <name evidence="1" type="ORF">C8E83_0678</name>
</gene>
<comment type="caution">
    <text evidence="1">The sequence shown here is derived from an EMBL/GenBank/DDBJ whole genome shotgun (WGS) entry which is preliminary data.</text>
</comment>
<name>A0A495IEL7_9MICO</name>
<dbReference type="OrthoDB" id="5118554at2"/>
<dbReference type="Proteomes" id="UP000280008">
    <property type="component" value="Unassembled WGS sequence"/>
</dbReference>
<sequence>MGERLDQAALRSAKVAKAVGRTRFARQFGENVRFMRRVMGAGAAAALSEATSEPPVVVPPCRALAADPHPGLQRQPAASFVDGDDERCTCRGTGATWCGATKGDVVHDLMSHGQRLDRDRAEALWRDAQTARAAL</sequence>
<dbReference type="RefSeq" id="WP_121368437.1">
    <property type="nucleotide sequence ID" value="NZ_RBKS01000001.1"/>
</dbReference>
<keyword evidence="2" id="KW-1185">Reference proteome</keyword>
<evidence type="ECO:0000313" key="1">
    <source>
        <dbReference type="EMBL" id="RKR73585.1"/>
    </source>
</evidence>